<feature type="compositionally biased region" description="Low complexity" evidence="1">
    <location>
        <begin position="12"/>
        <end position="21"/>
    </location>
</feature>
<sequence>MESSPPGENGDSTGKSTSTSAAKKKTVRTTLPPIAKAAQPPDQPQADVEAQQGLAMEGANPVVPSPLKDNADRDVRPRQQSSPLPGAVPPESADAVAAGRRARKESVTPTGADDPKGGGASVRFSEVMMKQYTMNKQGAGGEAAGGGDMSPVPPGGSIPKGPSAPAQMSRGSSPKGRTGSLSQASQGSLSVGSKSRGTTFQNRTQTLKSERSDRRYSDYEDEDGEPPSPLSKGSSAWGESVICLKDIMDAVWVPEDYKAKESIVKAVGFQALGFVGPIKEARVPLTICALYAPKFFDTLPLLLLLLITVIFIYMEGWNTARKKLHYYRLMPKEVVIDFTKPQIIREYRLVWVILTSVFLFVFDDITVWTRGTEKEKLIYVQLHLGYLAALILSTYQAVEFERFLISFNKLLEHDDVYREVRNGWSDLIRVPEEVYIKYIRVRMKQLRECLRDTLKEYPDQTIDRTNPSWVYSRADIIYFIENELGEADLEKVEASTWEYLLYQVKDVAFGFWLVSANLRGEKATRDRMVARRSRLQRLKTGVSGGLVRAKTAINPPSSKSSRRVTQYPASQVGKRNSLQGASERQIGGDEKPAGFSQLRQKTLVLAPSRAKREEEDSSPGPPRGDAKTPGRARFADSTGKPETLTFASSRKSTAKDKDASKRRISNASEGAAAEADDRRKLSVSGVSAKSGMMSSEDEEDIEKGMRQTARRSSVTPKPVGVSKVLPRPQEKDQTLPPVQAAKAPPPLLAPVAKAKPGGPPAASPSG</sequence>
<feature type="compositionally biased region" description="Low complexity" evidence="1">
    <location>
        <begin position="32"/>
        <end position="52"/>
    </location>
</feature>
<feature type="compositionally biased region" description="Pro residues" evidence="1">
    <location>
        <begin position="757"/>
        <end position="766"/>
    </location>
</feature>
<feature type="compositionally biased region" description="Polar residues" evidence="1">
    <location>
        <begin position="195"/>
        <end position="207"/>
    </location>
</feature>
<feature type="compositionally biased region" description="Polar residues" evidence="1">
    <location>
        <begin position="554"/>
        <end position="582"/>
    </location>
</feature>
<proteinExistence type="predicted"/>
<dbReference type="InParanoid" id="A0A0G4EER3"/>
<feature type="region of interest" description="Disordered" evidence="1">
    <location>
        <begin position="546"/>
        <end position="766"/>
    </location>
</feature>
<dbReference type="AlphaFoldDB" id="A0A0G4EER3"/>
<feature type="transmembrane region" description="Helical" evidence="2">
    <location>
        <begin position="349"/>
        <end position="371"/>
    </location>
</feature>
<accession>A0A0G4EER3</accession>
<keyword evidence="4" id="KW-1185">Reference proteome</keyword>
<feature type="compositionally biased region" description="Basic and acidic residues" evidence="1">
    <location>
        <begin position="208"/>
        <end position="218"/>
    </location>
</feature>
<keyword evidence="2" id="KW-0472">Membrane</keyword>
<protein>
    <submittedName>
        <fullName evidence="3">Uncharacterized protein</fullName>
    </submittedName>
</protein>
<reference evidence="3 4" key="1">
    <citation type="submission" date="2014-11" db="EMBL/GenBank/DDBJ databases">
        <authorList>
            <person name="Zhu J."/>
            <person name="Qi W."/>
            <person name="Song R."/>
        </authorList>
    </citation>
    <scope>NUCLEOTIDE SEQUENCE [LARGE SCALE GENOMIC DNA]</scope>
</reference>
<organism evidence="3 4">
    <name type="scientific">Vitrella brassicaformis (strain CCMP3155)</name>
    <dbReference type="NCBI Taxonomy" id="1169540"/>
    <lineage>
        <taxon>Eukaryota</taxon>
        <taxon>Sar</taxon>
        <taxon>Alveolata</taxon>
        <taxon>Colpodellida</taxon>
        <taxon>Vitrellaceae</taxon>
        <taxon>Vitrella</taxon>
    </lineage>
</organism>
<keyword evidence="2" id="KW-0812">Transmembrane</keyword>
<feature type="region of interest" description="Disordered" evidence="1">
    <location>
        <begin position="1"/>
        <end position="235"/>
    </location>
</feature>
<dbReference type="VEuPathDB" id="CryptoDB:Vbra_11587"/>
<name>A0A0G4EER3_VITBC</name>
<feature type="compositionally biased region" description="Gly residues" evidence="1">
    <location>
        <begin position="138"/>
        <end position="148"/>
    </location>
</feature>
<gene>
    <name evidence="3" type="ORF">Vbra_11587</name>
</gene>
<feature type="transmembrane region" description="Helical" evidence="2">
    <location>
        <begin position="295"/>
        <end position="314"/>
    </location>
</feature>
<feature type="compositionally biased region" description="Low complexity" evidence="1">
    <location>
        <begin position="179"/>
        <end position="193"/>
    </location>
</feature>
<evidence type="ECO:0000256" key="2">
    <source>
        <dbReference type="SAM" id="Phobius"/>
    </source>
</evidence>
<evidence type="ECO:0000313" key="4">
    <source>
        <dbReference type="Proteomes" id="UP000041254"/>
    </source>
</evidence>
<dbReference type="Proteomes" id="UP000041254">
    <property type="component" value="Unassembled WGS sequence"/>
</dbReference>
<keyword evidence="2" id="KW-1133">Transmembrane helix</keyword>
<evidence type="ECO:0000313" key="3">
    <source>
        <dbReference type="EMBL" id="CEL94496.1"/>
    </source>
</evidence>
<evidence type="ECO:0000256" key="1">
    <source>
        <dbReference type="SAM" id="MobiDB-lite"/>
    </source>
</evidence>
<dbReference type="EMBL" id="CDMY01000220">
    <property type="protein sequence ID" value="CEL94496.1"/>
    <property type="molecule type" value="Genomic_DNA"/>
</dbReference>